<comment type="caution">
    <text evidence="2">The sequence shown here is derived from an EMBL/GenBank/DDBJ whole genome shotgun (WGS) entry which is preliminary data.</text>
</comment>
<accession>A0A4Z2G2P3</accession>
<evidence type="ECO:0000313" key="3">
    <source>
        <dbReference type="Proteomes" id="UP000314294"/>
    </source>
</evidence>
<proteinExistence type="predicted"/>
<evidence type="ECO:0000313" key="2">
    <source>
        <dbReference type="EMBL" id="TNN47430.1"/>
    </source>
</evidence>
<reference evidence="2 3" key="1">
    <citation type="submission" date="2019-03" db="EMBL/GenBank/DDBJ databases">
        <title>First draft genome of Liparis tanakae, snailfish: a comprehensive survey of snailfish specific genes.</title>
        <authorList>
            <person name="Kim W."/>
            <person name="Song I."/>
            <person name="Jeong J.-H."/>
            <person name="Kim D."/>
            <person name="Kim S."/>
            <person name="Ryu S."/>
            <person name="Song J.Y."/>
            <person name="Lee S.K."/>
        </authorList>
    </citation>
    <scope>NUCLEOTIDE SEQUENCE [LARGE SCALE GENOMIC DNA]</scope>
    <source>
        <tissue evidence="2">Muscle</tissue>
    </source>
</reference>
<gene>
    <name evidence="2" type="ORF">EYF80_042373</name>
</gene>
<dbReference type="EMBL" id="SRLO01000743">
    <property type="protein sequence ID" value="TNN47430.1"/>
    <property type="molecule type" value="Genomic_DNA"/>
</dbReference>
<sequence>MDAKPRDETPTCTRRHKQLLEDASAFKPVVGRAMRYYYKEPPPALAAGAGAAAAAAAAPPSAAAAEASAAGTGVEKASGVHKNPREAEEGVGVAAAEEGAASAVRVGSDSKESPISESTNGVFGIPKERKKVKDVEVSWRRI</sequence>
<feature type="compositionally biased region" description="Low complexity" evidence="1">
    <location>
        <begin position="90"/>
        <end position="107"/>
    </location>
</feature>
<evidence type="ECO:0000256" key="1">
    <source>
        <dbReference type="SAM" id="MobiDB-lite"/>
    </source>
</evidence>
<organism evidence="2 3">
    <name type="scientific">Liparis tanakae</name>
    <name type="common">Tanaka's snailfish</name>
    <dbReference type="NCBI Taxonomy" id="230148"/>
    <lineage>
        <taxon>Eukaryota</taxon>
        <taxon>Metazoa</taxon>
        <taxon>Chordata</taxon>
        <taxon>Craniata</taxon>
        <taxon>Vertebrata</taxon>
        <taxon>Euteleostomi</taxon>
        <taxon>Actinopterygii</taxon>
        <taxon>Neopterygii</taxon>
        <taxon>Teleostei</taxon>
        <taxon>Neoteleostei</taxon>
        <taxon>Acanthomorphata</taxon>
        <taxon>Eupercaria</taxon>
        <taxon>Perciformes</taxon>
        <taxon>Cottioidei</taxon>
        <taxon>Cottales</taxon>
        <taxon>Liparidae</taxon>
        <taxon>Liparis</taxon>
    </lineage>
</organism>
<dbReference type="AlphaFoldDB" id="A0A4Z2G2P3"/>
<protein>
    <submittedName>
        <fullName evidence="2">Uncharacterized protein</fullName>
    </submittedName>
</protein>
<feature type="region of interest" description="Disordered" evidence="1">
    <location>
        <begin position="67"/>
        <end position="123"/>
    </location>
</feature>
<name>A0A4Z2G2P3_9TELE</name>
<keyword evidence="3" id="KW-1185">Reference proteome</keyword>
<dbReference type="Proteomes" id="UP000314294">
    <property type="component" value="Unassembled WGS sequence"/>
</dbReference>